<dbReference type="KEGG" id="goe:100905858"/>
<feature type="binding site" evidence="8">
    <location>
        <position position="352"/>
    </location>
    <ligand>
        <name>Mg(2+)</name>
        <dbReference type="ChEBI" id="CHEBI:18420"/>
    </ligand>
</feature>
<evidence type="ECO:0000256" key="9">
    <source>
        <dbReference type="RuleBase" id="RU362036"/>
    </source>
</evidence>
<reference evidence="12" key="1">
    <citation type="submission" date="2025-08" db="UniProtKB">
        <authorList>
            <consortium name="RefSeq"/>
        </authorList>
    </citation>
    <scope>IDENTIFICATION</scope>
</reference>
<dbReference type="GO" id="GO:0030154">
    <property type="term" value="P:cell differentiation"/>
    <property type="evidence" value="ECO:0007669"/>
    <property type="project" value="TreeGrafter"/>
</dbReference>
<accession>A0AAJ7SD74</accession>
<dbReference type="Gene3D" id="3.40.50.12350">
    <property type="match status" value="1"/>
</dbReference>
<dbReference type="Proteomes" id="UP000694867">
    <property type="component" value="Unplaced"/>
</dbReference>
<dbReference type="SFLD" id="SFLDS00003">
    <property type="entry name" value="Haloacid_Dehalogenase"/>
    <property type="match status" value="1"/>
</dbReference>
<feature type="compositionally biased region" description="Basic residues" evidence="10">
    <location>
        <begin position="315"/>
        <end position="325"/>
    </location>
</feature>
<keyword evidence="4 8" id="KW-0460">Magnesium</keyword>
<keyword evidence="9" id="KW-0805">Transcription regulation</keyword>
<feature type="region of interest" description="Disordered" evidence="10">
    <location>
        <begin position="25"/>
        <end position="47"/>
    </location>
</feature>
<dbReference type="InterPro" id="IPR038102">
    <property type="entry name" value="EYA_dom_sf"/>
</dbReference>
<dbReference type="GO" id="GO:0045739">
    <property type="term" value="P:positive regulation of DNA repair"/>
    <property type="evidence" value="ECO:0007669"/>
    <property type="project" value="TreeGrafter"/>
</dbReference>
<dbReference type="GO" id="GO:2001240">
    <property type="term" value="P:negative regulation of extrinsic apoptotic signaling pathway in absence of ligand"/>
    <property type="evidence" value="ECO:0007669"/>
    <property type="project" value="TreeGrafter"/>
</dbReference>
<protein>
    <recommendedName>
        <fullName evidence="9">Eyes absent homolog</fullName>
        <ecNumber evidence="9">3.1.3.48</ecNumber>
    </recommendedName>
</protein>
<dbReference type="PANTHER" id="PTHR10190:SF16">
    <property type="entry name" value="DEVELOPMENTAL PROTEIN EYES ABSENT"/>
    <property type="match status" value="1"/>
</dbReference>
<feature type="region of interest" description="Disordered" evidence="10">
    <location>
        <begin position="102"/>
        <end position="122"/>
    </location>
</feature>
<keyword evidence="5 9" id="KW-0904">Protein phosphatase</keyword>
<dbReference type="SFLD" id="SFLDG01129">
    <property type="entry name" value="C1.5:_HAD__Beta-PGM__Phosphata"/>
    <property type="match status" value="1"/>
</dbReference>
<dbReference type="GO" id="GO:0005634">
    <property type="term" value="C:nucleus"/>
    <property type="evidence" value="ECO:0007669"/>
    <property type="project" value="TreeGrafter"/>
</dbReference>
<dbReference type="CTD" id="33916"/>
<organism evidence="11 12">
    <name type="scientific">Galendromus occidentalis</name>
    <name type="common">western predatory mite</name>
    <dbReference type="NCBI Taxonomy" id="34638"/>
    <lineage>
        <taxon>Eukaryota</taxon>
        <taxon>Metazoa</taxon>
        <taxon>Ecdysozoa</taxon>
        <taxon>Arthropoda</taxon>
        <taxon>Chelicerata</taxon>
        <taxon>Arachnida</taxon>
        <taxon>Acari</taxon>
        <taxon>Parasitiformes</taxon>
        <taxon>Mesostigmata</taxon>
        <taxon>Gamasina</taxon>
        <taxon>Phytoseioidea</taxon>
        <taxon>Phytoseiidae</taxon>
        <taxon>Typhlodrominae</taxon>
        <taxon>Galendromus</taxon>
    </lineage>
</organism>
<feature type="active site" description="Nucleophile" evidence="7">
    <location>
        <position position="350"/>
    </location>
</feature>
<comment type="catalytic activity">
    <reaction evidence="6 9">
        <text>O-phospho-L-tyrosyl-[protein] + H2O = L-tyrosyl-[protein] + phosphate</text>
        <dbReference type="Rhea" id="RHEA:10684"/>
        <dbReference type="Rhea" id="RHEA-COMP:10136"/>
        <dbReference type="Rhea" id="RHEA-COMP:20101"/>
        <dbReference type="ChEBI" id="CHEBI:15377"/>
        <dbReference type="ChEBI" id="CHEBI:43474"/>
        <dbReference type="ChEBI" id="CHEBI:46858"/>
        <dbReference type="ChEBI" id="CHEBI:61978"/>
        <dbReference type="EC" id="3.1.3.48"/>
    </reaction>
</comment>
<evidence type="ECO:0000256" key="5">
    <source>
        <dbReference type="ARBA" id="ARBA00022912"/>
    </source>
</evidence>
<feature type="binding site" evidence="8">
    <location>
        <position position="350"/>
    </location>
    <ligand>
        <name>Mg(2+)</name>
        <dbReference type="ChEBI" id="CHEBI:18420"/>
    </ligand>
</feature>
<evidence type="ECO:0000256" key="4">
    <source>
        <dbReference type="ARBA" id="ARBA00022842"/>
    </source>
</evidence>
<comment type="similarity">
    <text evidence="1 9">Belongs to the HAD-like hydrolase superfamily. EYA family.</text>
</comment>
<keyword evidence="9" id="KW-0804">Transcription</keyword>
<keyword evidence="11" id="KW-1185">Reference proteome</keyword>
<proteinExistence type="inferred from homology"/>
<dbReference type="NCBIfam" id="TIGR01658">
    <property type="entry name" value="EYA-cons_domain"/>
    <property type="match status" value="1"/>
</dbReference>
<keyword evidence="2 8" id="KW-0479">Metal-binding</keyword>
<dbReference type="PANTHER" id="PTHR10190">
    <property type="entry name" value="EYES ABSENT"/>
    <property type="match status" value="1"/>
</dbReference>
<dbReference type="EC" id="3.1.3.48" evidence="9"/>
<evidence type="ECO:0000313" key="12">
    <source>
        <dbReference type="RefSeq" id="XP_028966593.1"/>
    </source>
</evidence>
<keyword evidence="3 9" id="KW-0378">Hydrolase</keyword>
<evidence type="ECO:0000256" key="7">
    <source>
        <dbReference type="PIRSR" id="PIRSR628472-1"/>
    </source>
</evidence>
<feature type="active site" description="Proton donor" evidence="7">
    <location>
        <position position="352"/>
    </location>
</feature>
<evidence type="ECO:0000256" key="3">
    <source>
        <dbReference type="ARBA" id="ARBA00022801"/>
    </source>
</evidence>
<gene>
    <name evidence="12" type="primary">LOC100905858</name>
</gene>
<dbReference type="RefSeq" id="XP_028966593.1">
    <property type="nucleotide sequence ID" value="XM_029110760.1"/>
</dbReference>
<feature type="region of interest" description="Disordered" evidence="10">
    <location>
        <begin position="299"/>
        <end position="339"/>
    </location>
</feature>
<evidence type="ECO:0000256" key="8">
    <source>
        <dbReference type="PIRSR" id="PIRSR628472-2"/>
    </source>
</evidence>
<dbReference type="GeneID" id="100905858"/>
<evidence type="ECO:0000256" key="1">
    <source>
        <dbReference type="ARBA" id="ARBA00010501"/>
    </source>
</evidence>
<feature type="compositionally biased region" description="Low complexity" evidence="10">
    <location>
        <begin position="106"/>
        <end position="121"/>
    </location>
</feature>
<dbReference type="GO" id="GO:0046872">
    <property type="term" value="F:metal ion binding"/>
    <property type="evidence" value="ECO:0007669"/>
    <property type="project" value="UniProtKB-KW"/>
</dbReference>
<evidence type="ECO:0000256" key="2">
    <source>
        <dbReference type="ARBA" id="ARBA00022723"/>
    </source>
</evidence>
<name>A0AAJ7SD74_9ACAR</name>
<comment type="cofactor">
    <cofactor evidence="8 9">
        <name>Mg(2+)</name>
        <dbReference type="ChEBI" id="CHEBI:18420"/>
    </cofactor>
    <text evidence="8 9">Binds 1 Mg(2+) ion per subunit.</text>
</comment>
<evidence type="ECO:0000256" key="6">
    <source>
        <dbReference type="ARBA" id="ARBA00051722"/>
    </source>
</evidence>
<dbReference type="InterPro" id="IPR028472">
    <property type="entry name" value="EYA"/>
</dbReference>
<dbReference type="AlphaFoldDB" id="A0AAJ7SD74"/>
<dbReference type="GO" id="GO:0004725">
    <property type="term" value="F:protein tyrosine phosphatase activity"/>
    <property type="evidence" value="ECO:0007669"/>
    <property type="project" value="UniProtKB-EC"/>
</dbReference>
<evidence type="ECO:0000256" key="10">
    <source>
        <dbReference type="SAM" id="MobiDB-lite"/>
    </source>
</evidence>
<dbReference type="InterPro" id="IPR006545">
    <property type="entry name" value="EYA_dom"/>
</dbReference>
<sequence>MQINSDYINAKSAHLASHDVVENGLAAGQDGHSSGAAAQSSPANPAVADCEEPLVKIEVNSSPGVGDFNQQTAFSLPLDLNYPLLNATDIKSSLWTYSDFPDSVQKTTSSPSTSSEKSLPSFQDSTSYTAYTSMQGSTYSSNSASSGYPPTHGNGFYGNAVHSGYSTNISLGAPYTLEFRIDFAGTKHPTTSSYLSHYPTAFSSPQGSTSTSPQTAPSQSAAVYSSYTSFPATSPSQGFPQPGPLDYSPYGYGNYYYGSAASQSYPGSGYASALSQLTQGTPSTATPAYPAAITPTDLTYGMSGESSPPSPLMFKRNRSSKRSRKNNLPTHSISLSPEPEQPMDRVFIWDLDEAVVMLNALLNGKFTPNDRKDVGLTKQYATKLQHLMYFVADAHLHYRELEECDQVNVDDVSSDEQLALQQQDPNNSLIPLVGGLCLNGTRPAGIEWMRKLANRYQRIREVYKQYAGNVGELLNGSEGGVEEWLKLRQKLEDATDKWLTHAQMCIDLINRRSKCINVLVSSNQLVVTLSKVLIFGLGELFPIENVYSAHKISKESCFERVLTKFGKKCTYVVIGSSDDDERSCKALSIPFWPVARRSDLETLYYTLDVGHL</sequence>
<evidence type="ECO:0000313" key="11">
    <source>
        <dbReference type="Proteomes" id="UP000694867"/>
    </source>
</evidence>